<keyword evidence="11" id="KW-0496">Mitochondrion</keyword>
<keyword evidence="8" id="KW-0479">Metal-binding</keyword>
<evidence type="ECO:0000256" key="13">
    <source>
        <dbReference type="ARBA" id="ARBA00049204"/>
    </source>
</evidence>
<feature type="domain" description="Manganese/iron superoxide dismutase C-terminal" evidence="15">
    <location>
        <begin position="231"/>
        <end position="329"/>
    </location>
</feature>
<dbReference type="EC" id="1.15.1.1" evidence="6"/>
<comment type="subcellular location">
    <subcellularLocation>
        <location evidence="3">Mitochondrion matrix</location>
    </subcellularLocation>
</comment>
<evidence type="ECO:0000256" key="2">
    <source>
        <dbReference type="ARBA" id="ARBA00002170"/>
    </source>
</evidence>
<dbReference type="InterPro" id="IPR019831">
    <property type="entry name" value="Mn/Fe_SOD_N"/>
</dbReference>
<proteinExistence type="inferred from homology"/>
<name>A0A6H0Y4Z9_9PEZI</name>
<dbReference type="FunFam" id="3.55.40.20:FF:000004">
    <property type="entry name" value="Superoxide dismutase [Fe]"/>
    <property type="match status" value="1"/>
</dbReference>
<reference evidence="16 17" key="1">
    <citation type="journal article" date="2016" name="Sci. Rep.">
        <title>Peltaster fructicola genome reveals evolution from an invasive phytopathogen to an ectophytic parasite.</title>
        <authorList>
            <person name="Xu C."/>
            <person name="Chen H."/>
            <person name="Gleason M.L."/>
            <person name="Xu J.R."/>
            <person name="Liu H."/>
            <person name="Zhang R."/>
            <person name="Sun G."/>
        </authorList>
    </citation>
    <scope>NUCLEOTIDE SEQUENCE [LARGE SCALE GENOMIC DNA]</scope>
    <source>
        <strain evidence="16 17">LNHT1506</strain>
    </source>
</reference>
<dbReference type="Gene3D" id="1.10.287.990">
    <property type="entry name" value="Fe,Mn superoxide dismutase (SOD) domain"/>
    <property type="match status" value="1"/>
</dbReference>
<dbReference type="PANTHER" id="PTHR11404">
    <property type="entry name" value="SUPEROXIDE DISMUTASE 2"/>
    <property type="match status" value="1"/>
</dbReference>
<dbReference type="InterPro" id="IPR036324">
    <property type="entry name" value="Mn/Fe_SOD_N_sf"/>
</dbReference>
<dbReference type="PANTHER" id="PTHR11404:SF29">
    <property type="entry name" value="SUPEROXIDE DISMUTASE"/>
    <property type="match status" value="1"/>
</dbReference>
<keyword evidence="10" id="KW-0560">Oxidoreductase</keyword>
<dbReference type="Gene3D" id="3.55.40.20">
    <property type="entry name" value="Iron/manganese superoxide dismutase, C-terminal domain"/>
    <property type="match status" value="1"/>
</dbReference>
<dbReference type="GO" id="GO:0030145">
    <property type="term" value="F:manganese ion binding"/>
    <property type="evidence" value="ECO:0007669"/>
    <property type="project" value="TreeGrafter"/>
</dbReference>
<dbReference type="InterPro" id="IPR001189">
    <property type="entry name" value="Mn/Fe_SOD"/>
</dbReference>
<evidence type="ECO:0000256" key="12">
    <source>
        <dbReference type="ARBA" id="ARBA00023211"/>
    </source>
</evidence>
<evidence type="ECO:0000256" key="8">
    <source>
        <dbReference type="ARBA" id="ARBA00022723"/>
    </source>
</evidence>
<comment type="function">
    <text evidence="2">Destroys superoxide anion radicals which are normally produced within the cells and which are toxic to biological systems.</text>
</comment>
<dbReference type="SUPFAM" id="SSF46609">
    <property type="entry name" value="Fe,Mn superoxide dismutase (SOD), N-terminal domain"/>
    <property type="match status" value="1"/>
</dbReference>
<organism evidence="16 17">
    <name type="scientific">Peltaster fructicola</name>
    <dbReference type="NCBI Taxonomy" id="286661"/>
    <lineage>
        <taxon>Eukaryota</taxon>
        <taxon>Fungi</taxon>
        <taxon>Dikarya</taxon>
        <taxon>Ascomycota</taxon>
        <taxon>Pezizomycotina</taxon>
        <taxon>Dothideomycetes</taxon>
        <taxon>Dothideomycetes incertae sedis</taxon>
        <taxon>Peltaster</taxon>
    </lineage>
</organism>
<evidence type="ECO:0000256" key="1">
    <source>
        <dbReference type="ARBA" id="ARBA00001936"/>
    </source>
</evidence>
<keyword evidence="12" id="KW-0464">Manganese</keyword>
<feature type="domain" description="Manganese/iron superoxide dismutase N-terminal" evidence="14">
    <location>
        <begin position="163"/>
        <end position="185"/>
    </location>
</feature>
<dbReference type="InterPro" id="IPR019833">
    <property type="entry name" value="Mn/Fe_SOD_BS"/>
</dbReference>
<evidence type="ECO:0000256" key="7">
    <source>
        <dbReference type="ARBA" id="ARBA00014518"/>
    </source>
</evidence>
<evidence type="ECO:0000256" key="6">
    <source>
        <dbReference type="ARBA" id="ARBA00012682"/>
    </source>
</evidence>
<dbReference type="EMBL" id="CP051143">
    <property type="protein sequence ID" value="QIX02117.1"/>
    <property type="molecule type" value="Genomic_DNA"/>
</dbReference>
<evidence type="ECO:0000259" key="15">
    <source>
        <dbReference type="Pfam" id="PF02777"/>
    </source>
</evidence>
<dbReference type="Pfam" id="PF00081">
    <property type="entry name" value="Sod_Fe_N"/>
    <property type="match status" value="1"/>
</dbReference>
<evidence type="ECO:0000256" key="11">
    <source>
        <dbReference type="ARBA" id="ARBA00023128"/>
    </source>
</evidence>
<comment type="cofactor">
    <cofactor evidence="1">
        <name>Mn(2+)</name>
        <dbReference type="ChEBI" id="CHEBI:29035"/>
    </cofactor>
</comment>
<evidence type="ECO:0000313" key="17">
    <source>
        <dbReference type="Proteomes" id="UP000503462"/>
    </source>
</evidence>
<keyword evidence="9" id="KW-0809">Transit peptide</keyword>
<dbReference type="GO" id="GO:0004784">
    <property type="term" value="F:superoxide dismutase activity"/>
    <property type="evidence" value="ECO:0007669"/>
    <property type="project" value="UniProtKB-EC"/>
</dbReference>
<accession>A0A6H0Y4Z9</accession>
<dbReference type="Pfam" id="PF02777">
    <property type="entry name" value="Sod_Fe_C"/>
    <property type="match status" value="1"/>
</dbReference>
<dbReference type="PROSITE" id="PS00088">
    <property type="entry name" value="SOD_MN"/>
    <property type="match status" value="1"/>
</dbReference>
<dbReference type="PRINTS" id="PR01703">
    <property type="entry name" value="MNSODISMTASE"/>
</dbReference>
<dbReference type="InterPro" id="IPR050265">
    <property type="entry name" value="Fe/Mn_Superoxide_Dismutase"/>
</dbReference>
<comment type="subunit">
    <text evidence="5">Homotetramer.</text>
</comment>
<evidence type="ECO:0000259" key="14">
    <source>
        <dbReference type="Pfam" id="PF00081"/>
    </source>
</evidence>
<protein>
    <recommendedName>
        <fullName evidence="7">Superoxide dismutase [Mn], mitochondrial</fullName>
        <ecNumber evidence="6">1.15.1.1</ecNumber>
    </recommendedName>
</protein>
<dbReference type="Proteomes" id="UP000503462">
    <property type="component" value="Chromosome 5"/>
</dbReference>
<dbReference type="InterPro" id="IPR036314">
    <property type="entry name" value="SOD_C_sf"/>
</dbReference>
<evidence type="ECO:0000313" key="16">
    <source>
        <dbReference type="EMBL" id="QIX02117.1"/>
    </source>
</evidence>
<dbReference type="AlphaFoldDB" id="A0A6H0Y4Z9"/>
<comment type="catalytic activity">
    <reaction evidence="13">
        <text>2 superoxide + 2 H(+) = H2O2 + O2</text>
        <dbReference type="Rhea" id="RHEA:20696"/>
        <dbReference type="ChEBI" id="CHEBI:15378"/>
        <dbReference type="ChEBI" id="CHEBI:15379"/>
        <dbReference type="ChEBI" id="CHEBI:16240"/>
        <dbReference type="ChEBI" id="CHEBI:18421"/>
        <dbReference type="EC" id="1.15.1.1"/>
    </reaction>
</comment>
<evidence type="ECO:0000256" key="10">
    <source>
        <dbReference type="ARBA" id="ARBA00023002"/>
    </source>
</evidence>
<evidence type="ECO:0000256" key="4">
    <source>
        <dbReference type="ARBA" id="ARBA00008714"/>
    </source>
</evidence>
<gene>
    <name evidence="16" type="ORF">AMS68_007634</name>
</gene>
<evidence type="ECO:0000256" key="3">
    <source>
        <dbReference type="ARBA" id="ARBA00004305"/>
    </source>
</evidence>
<dbReference type="GO" id="GO:0005759">
    <property type="term" value="C:mitochondrial matrix"/>
    <property type="evidence" value="ECO:0007669"/>
    <property type="project" value="UniProtKB-SubCell"/>
</dbReference>
<dbReference type="InterPro" id="IPR019832">
    <property type="entry name" value="Mn/Fe_SOD_C"/>
</dbReference>
<dbReference type="OrthoDB" id="239262at2759"/>
<comment type="similarity">
    <text evidence="4">Belongs to the iron/manganese superoxide dismutase family.</text>
</comment>
<dbReference type="SUPFAM" id="SSF54719">
    <property type="entry name" value="Fe,Mn superoxide dismutase (SOD), C-terminal domain"/>
    <property type="match status" value="1"/>
</dbReference>
<evidence type="ECO:0000256" key="9">
    <source>
        <dbReference type="ARBA" id="ARBA00022946"/>
    </source>
</evidence>
<evidence type="ECO:0000256" key="5">
    <source>
        <dbReference type="ARBA" id="ARBA00011881"/>
    </source>
</evidence>
<keyword evidence="17" id="KW-1185">Reference proteome</keyword>
<sequence>MVVMSKRFSGLSIASVTSSNLNGISTRHLEVKQRLLQVITYLNEAWRSFTYKSTDEQHTQTCYLTTNGSVLSIMVACTGLRANEQVSTHVSITPYYTPSAPPIPSRSSRYGLLQVPPLHAPLDLTASQTRTLSFASNRSNTTQGVHIIKVLSYVRHNLQLATFAALEPAISKQIMELHHSKHHQTPTIFQHRSPTSKRSNFHGGGHINHSLFWQNLAPHGSQQTDPTAAPKLTAAIQSQFGGLDAFKAKFNKALLGIQGSGWGWLVKDAESQHLSIVVTKDQDPVVGGEVPIFGVDMWEHAYYLQYLNGKAAYVDNVWSVINWKTSEERFNGGKDDAFKVLKASLKL</sequence>